<accession>A0A382V9Q1</accession>
<proteinExistence type="predicted"/>
<reference evidence="1" key="1">
    <citation type="submission" date="2018-05" db="EMBL/GenBank/DDBJ databases">
        <authorList>
            <person name="Lanie J.A."/>
            <person name="Ng W.-L."/>
            <person name="Kazmierczak K.M."/>
            <person name="Andrzejewski T.M."/>
            <person name="Davidsen T.M."/>
            <person name="Wayne K.J."/>
            <person name="Tettelin H."/>
            <person name="Glass J.I."/>
            <person name="Rusch D."/>
            <person name="Podicherti R."/>
            <person name="Tsui H.-C.T."/>
            <person name="Winkler M.E."/>
        </authorList>
    </citation>
    <scope>NUCLEOTIDE SEQUENCE</scope>
</reference>
<organism evidence="1">
    <name type="scientific">marine metagenome</name>
    <dbReference type="NCBI Taxonomy" id="408172"/>
    <lineage>
        <taxon>unclassified sequences</taxon>
        <taxon>metagenomes</taxon>
        <taxon>ecological metagenomes</taxon>
    </lineage>
</organism>
<sequence>MCITQFVLFLQRQIIAVIDDTATTVYYQQFF</sequence>
<name>A0A382V9Q1_9ZZZZ</name>
<evidence type="ECO:0000313" key="1">
    <source>
        <dbReference type="EMBL" id="SVD43209.1"/>
    </source>
</evidence>
<dbReference type="EMBL" id="UINC01150264">
    <property type="protein sequence ID" value="SVD43209.1"/>
    <property type="molecule type" value="Genomic_DNA"/>
</dbReference>
<gene>
    <name evidence="1" type="ORF">METZ01_LOCUS396063</name>
</gene>
<dbReference type="AlphaFoldDB" id="A0A382V9Q1"/>
<protein>
    <submittedName>
        <fullName evidence="1">Uncharacterized protein</fullName>
    </submittedName>
</protein>